<dbReference type="STRING" id="98765.A0A2R6NK79"/>
<feature type="region of interest" description="Disordered" evidence="1">
    <location>
        <begin position="55"/>
        <end position="82"/>
    </location>
</feature>
<sequence>MGACLLKCQRYEHELGVRTSEGNTKSGGYKIGGVSLAVGVIAQTQKITKLRQVTKIPDNPNPKTPSKLKVRPDPVRPTRKAMKDQPRCYTIHAFGCSDMVYKVICPQDRQKWQMLLMVNKLLADHPHQETLAQVRKLKLFFTLGKECYHWISDPLLNLDPSPAEPSEVDQTAVFVGEDKEVVNVGAKQADPFQLDKHAKEDVKMVE</sequence>
<protein>
    <submittedName>
        <fullName evidence="2">Uncharacterized protein</fullName>
    </submittedName>
</protein>
<comment type="caution">
    <text evidence="2">The sequence shown here is derived from an EMBL/GenBank/DDBJ whole genome shotgun (WGS) entry which is preliminary data.</text>
</comment>
<reference evidence="2 3" key="1">
    <citation type="submission" date="2018-02" db="EMBL/GenBank/DDBJ databases">
        <title>Genome sequence of the basidiomycete white-rot fungus Phlebia centrifuga.</title>
        <authorList>
            <person name="Granchi Z."/>
            <person name="Peng M."/>
            <person name="de Vries R.P."/>
            <person name="Hilden K."/>
            <person name="Makela M.R."/>
            <person name="Grigoriev I."/>
            <person name="Riley R."/>
        </authorList>
    </citation>
    <scope>NUCLEOTIDE SEQUENCE [LARGE SCALE GENOMIC DNA]</scope>
    <source>
        <strain evidence="2 3">FBCC195</strain>
    </source>
</reference>
<gene>
    <name evidence="2" type="ORF">PHLCEN_2v11703</name>
</gene>
<proteinExistence type="predicted"/>
<keyword evidence="3" id="KW-1185">Reference proteome</keyword>
<dbReference type="Proteomes" id="UP000186601">
    <property type="component" value="Unassembled WGS sequence"/>
</dbReference>
<evidence type="ECO:0000313" key="3">
    <source>
        <dbReference type="Proteomes" id="UP000186601"/>
    </source>
</evidence>
<dbReference type="EMBL" id="MLYV02001188">
    <property type="protein sequence ID" value="PSR72422.1"/>
    <property type="molecule type" value="Genomic_DNA"/>
</dbReference>
<name>A0A2R6NK79_9APHY</name>
<accession>A0A2R6NK79</accession>
<evidence type="ECO:0000313" key="2">
    <source>
        <dbReference type="EMBL" id="PSR72422.1"/>
    </source>
</evidence>
<evidence type="ECO:0000256" key="1">
    <source>
        <dbReference type="SAM" id="MobiDB-lite"/>
    </source>
</evidence>
<feature type="compositionally biased region" description="Basic and acidic residues" evidence="1">
    <location>
        <begin position="70"/>
        <end position="82"/>
    </location>
</feature>
<dbReference type="AlphaFoldDB" id="A0A2R6NK79"/>
<organism evidence="2 3">
    <name type="scientific">Hermanssonia centrifuga</name>
    <dbReference type="NCBI Taxonomy" id="98765"/>
    <lineage>
        <taxon>Eukaryota</taxon>
        <taxon>Fungi</taxon>
        <taxon>Dikarya</taxon>
        <taxon>Basidiomycota</taxon>
        <taxon>Agaricomycotina</taxon>
        <taxon>Agaricomycetes</taxon>
        <taxon>Polyporales</taxon>
        <taxon>Meruliaceae</taxon>
        <taxon>Hermanssonia</taxon>
    </lineage>
</organism>